<name>A0A370GGW8_9BACI</name>
<keyword evidence="6" id="KW-0808">Transferase</keyword>
<dbReference type="GO" id="GO:0032259">
    <property type="term" value="P:methylation"/>
    <property type="evidence" value="ECO:0007669"/>
    <property type="project" value="UniProtKB-KW"/>
</dbReference>
<dbReference type="GO" id="GO:0004671">
    <property type="term" value="F:protein C-terminal S-isoprenylcysteine carboxyl O-methyltransferase activity"/>
    <property type="evidence" value="ECO:0007669"/>
    <property type="project" value="InterPro"/>
</dbReference>
<evidence type="ECO:0000256" key="4">
    <source>
        <dbReference type="ARBA" id="ARBA00023136"/>
    </source>
</evidence>
<dbReference type="Gene3D" id="1.20.120.1630">
    <property type="match status" value="1"/>
</dbReference>
<dbReference type="GO" id="GO:0016020">
    <property type="term" value="C:membrane"/>
    <property type="evidence" value="ECO:0007669"/>
    <property type="project" value="UniProtKB-SubCell"/>
</dbReference>
<dbReference type="Pfam" id="PF04140">
    <property type="entry name" value="ICMT"/>
    <property type="match status" value="1"/>
</dbReference>
<proteinExistence type="predicted"/>
<dbReference type="InterPro" id="IPR007269">
    <property type="entry name" value="ICMT_MeTrfase"/>
</dbReference>
<dbReference type="InterPro" id="IPR052527">
    <property type="entry name" value="Metal_cation-efflux_comp"/>
</dbReference>
<dbReference type="PANTHER" id="PTHR43847:SF1">
    <property type="entry name" value="BLL3993 PROTEIN"/>
    <property type="match status" value="1"/>
</dbReference>
<dbReference type="Proteomes" id="UP000255326">
    <property type="component" value="Unassembled WGS sequence"/>
</dbReference>
<organism evidence="6 7">
    <name type="scientific">Falsibacillus pallidus</name>
    <dbReference type="NCBI Taxonomy" id="493781"/>
    <lineage>
        <taxon>Bacteria</taxon>
        <taxon>Bacillati</taxon>
        <taxon>Bacillota</taxon>
        <taxon>Bacilli</taxon>
        <taxon>Bacillales</taxon>
        <taxon>Bacillaceae</taxon>
        <taxon>Falsibacillus</taxon>
    </lineage>
</organism>
<evidence type="ECO:0000256" key="3">
    <source>
        <dbReference type="ARBA" id="ARBA00022989"/>
    </source>
</evidence>
<comment type="caution">
    <text evidence="6">The sequence shown here is derived from an EMBL/GenBank/DDBJ whole genome shotgun (WGS) entry which is preliminary data.</text>
</comment>
<keyword evidence="2 5" id="KW-0812">Transmembrane</keyword>
<reference evidence="6 7" key="1">
    <citation type="submission" date="2018-07" db="EMBL/GenBank/DDBJ databases">
        <title>Genomic Encyclopedia of Type Strains, Phase IV (KMG-IV): sequencing the most valuable type-strain genomes for metagenomic binning, comparative biology and taxonomic classification.</title>
        <authorList>
            <person name="Goeker M."/>
        </authorList>
    </citation>
    <scope>NUCLEOTIDE SEQUENCE [LARGE SCALE GENOMIC DNA]</scope>
    <source>
        <strain evidence="6 7">DSM 25281</strain>
    </source>
</reference>
<feature type="transmembrane region" description="Helical" evidence="5">
    <location>
        <begin position="130"/>
        <end position="155"/>
    </location>
</feature>
<evidence type="ECO:0000256" key="2">
    <source>
        <dbReference type="ARBA" id="ARBA00022692"/>
    </source>
</evidence>
<dbReference type="EMBL" id="QQAY01000004">
    <property type="protein sequence ID" value="RDI43048.1"/>
    <property type="molecule type" value="Genomic_DNA"/>
</dbReference>
<evidence type="ECO:0000313" key="6">
    <source>
        <dbReference type="EMBL" id="RDI43048.1"/>
    </source>
</evidence>
<gene>
    <name evidence="6" type="ORF">DFR59_10499</name>
</gene>
<sequence length="186" mass="21776">MTFFLVFFIFLIFQRLTELLLAKKNERRMKELGALEFGKLHYYFMTGMHSLFFAALFAEVMISRRGMNSLWVLLFTGFLLAQAARVWVISSLGQFWNTKIIILPEAKLTTKGPYKFIKHPNYLIVTLELLIIPFMFNAYLTMIIFAILNAVILSIRIPLEERALILVDDHVEGHLHKNRFFPKLSK</sequence>
<evidence type="ECO:0000256" key="1">
    <source>
        <dbReference type="ARBA" id="ARBA00004141"/>
    </source>
</evidence>
<comment type="subcellular location">
    <subcellularLocation>
        <location evidence="1">Membrane</location>
        <topology evidence="1">Multi-pass membrane protein</topology>
    </subcellularLocation>
</comment>
<feature type="transmembrane region" description="Helical" evidence="5">
    <location>
        <begin position="70"/>
        <end position="89"/>
    </location>
</feature>
<keyword evidence="6" id="KW-0489">Methyltransferase</keyword>
<evidence type="ECO:0000256" key="5">
    <source>
        <dbReference type="SAM" id="Phobius"/>
    </source>
</evidence>
<keyword evidence="7" id="KW-1185">Reference proteome</keyword>
<dbReference type="RefSeq" id="WP_245948429.1">
    <property type="nucleotide sequence ID" value="NZ_QQAY01000004.1"/>
</dbReference>
<protein>
    <submittedName>
        <fullName evidence="6">15-methylpalmitoyl-4-hydroxy-2-pyrone 4-O-methyltransferase</fullName>
    </submittedName>
</protein>
<accession>A0A370GGW8</accession>
<dbReference type="PANTHER" id="PTHR43847">
    <property type="entry name" value="BLL3993 PROTEIN"/>
    <property type="match status" value="1"/>
</dbReference>
<evidence type="ECO:0000313" key="7">
    <source>
        <dbReference type="Proteomes" id="UP000255326"/>
    </source>
</evidence>
<keyword evidence="4 5" id="KW-0472">Membrane</keyword>
<feature type="transmembrane region" description="Helical" evidence="5">
    <location>
        <begin position="41"/>
        <end position="58"/>
    </location>
</feature>
<keyword evidence="3 5" id="KW-1133">Transmembrane helix</keyword>
<dbReference type="AlphaFoldDB" id="A0A370GGW8"/>